<evidence type="ECO:0000313" key="1">
    <source>
        <dbReference type="EMBL" id="RCS70143.1"/>
    </source>
</evidence>
<dbReference type="GeneID" id="303189605"/>
<evidence type="ECO:0000313" key="2">
    <source>
        <dbReference type="Proteomes" id="UP000252479"/>
    </source>
</evidence>
<gene>
    <name evidence="1" type="ORF">CIK83_11800</name>
</gene>
<dbReference type="EMBL" id="QPGL01000002">
    <property type="protein sequence ID" value="RCS70143.1"/>
    <property type="molecule type" value="Genomic_DNA"/>
</dbReference>
<protein>
    <submittedName>
        <fullName evidence="1">Uncharacterized protein</fullName>
    </submittedName>
</protein>
<organism evidence="1 2">
    <name type="scientific">Vibrio casei</name>
    <dbReference type="NCBI Taxonomy" id="673372"/>
    <lineage>
        <taxon>Bacteria</taxon>
        <taxon>Pseudomonadati</taxon>
        <taxon>Pseudomonadota</taxon>
        <taxon>Gammaproteobacteria</taxon>
        <taxon>Vibrionales</taxon>
        <taxon>Vibrionaceae</taxon>
        <taxon>Vibrio</taxon>
    </lineage>
</organism>
<name>A0A368LIE8_9VIBR</name>
<proteinExistence type="predicted"/>
<sequence length="128" mass="14757">MNELHDYPPHWDDVDIAEHPEFEGLLSKNVEALFTSKGVNDDFLVRLSETQPNDLGCDLVTALVLFLKETNTDRIQRDRDYALLVSEQLQSLRETLQEIAQIHATEETKQELVEVLRERIPHKLASGY</sequence>
<dbReference type="RefSeq" id="WP_086959656.1">
    <property type="nucleotide sequence ID" value="NZ_FUKS01000013.1"/>
</dbReference>
<comment type="caution">
    <text evidence="1">The sequence shown here is derived from an EMBL/GenBank/DDBJ whole genome shotgun (WGS) entry which is preliminary data.</text>
</comment>
<keyword evidence="2" id="KW-1185">Reference proteome</keyword>
<dbReference type="Proteomes" id="UP000252479">
    <property type="component" value="Unassembled WGS sequence"/>
</dbReference>
<accession>A0A368LIE8</accession>
<dbReference type="AlphaFoldDB" id="A0A368LIE8"/>
<reference evidence="1 2" key="1">
    <citation type="journal article" date="2017" name="Elife">
        <title>Extensive horizontal gene transfer in cheese-associated bacteria.</title>
        <authorList>
            <person name="Bonham K.S."/>
            <person name="Wolfe B.E."/>
            <person name="Dutton R.J."/>
        </authorList>
    </citation>
    <scope>NUCLEOTIDE SEQUENCE [LARGE SCALE GENOMIC DNA]</scope>
    <source>
        <strain evidence="1 2">JB196</strain>
    </source>
</reference>